<keyword evidence="3" id="KW-1133">Transmembrane helix</keyword>
<proteinExistence type="predicted"/>
<dbReference type="GO" id="GO:0009986">
    <property type="term" value="C:cell surface"/>
    <property type="evidence" value="ECO:0007669"/>
    <property type="project" value="UniProtKB-SubCell"/>
</dbReference>
<organism evidence="4 5">
    <name type="scientific">Scopulibacillus darangshiensis</name>
    <dbReference type="NCBI Taxonomy" id="442528"/>
    <lineage>
        <taxon>Bacteria</taxon>
        <taxon>Bacillati</taxon>
        <taxon>Bacillota</taxon>
        <taxon>Bacilli</taxon>
        <taxon>Bacillales</taxon>
        <taxon>Sporolactobacillaceae</taxon>
        <taxon>Scopulibacillus</taxon>
    </lineage>
</organism>
<sequence>MEKHHNQKGFTLIETMLAASIVLIIIPVSFMKLAAVSNQQKLDYFVGELTDVMQEAQMTAVSERRLVKVTLDNVKHTLKVEKGTEMISINHFDPNIIVEKGTLNLSIYYLKNGHMMGAGSFYVSLGGIRYKLTAFIGQGRFHVEKQ</sequence>
<dbReference type="OrthoDB" id="1653576at2"/>
<keyword evidence="2" id="KW-0178">Competence</keyword>
<dbReference type="NCBIfam" id="NF040982">
    <property type="entry name" value="ComGD"/>
    <property type="match status" value="1"/>
</dbReference>
<keyword evidence="5" id="KW-1185">Reference proteome</keyword>
<keyword evidence="3" id="KW-0812">Transmembrane</keyword>
<protein>
    <submittedName>
        <fullName evidence="4">Competence protein ComGD</fullName>
    </submittedName>
</protein>
<dbReference type="EMBL" id="SLXK01000003">
    <property type="protein sequence ID" value="TCP31153.1"/>
    <property type="molecule type" value="Genomic_DNA"/>
</dbReference>
<evidence type="ECO:0000256" key="3">
    <source>
        <dbReference type="SAM" id="Phobius"/>
    </source>
</evidence>
<evidence type="ECO:0000256" key="1">
    <source>
        <dbReference type="ARBA" id="ARBA00004241"/>
    </source>
</evidence>
<dbReference type="Proteomes" id="UP000295416">
    <property type="component" value="Unassembled WGS sequence"/>
</dbReference>
<comment type="caution">
    <text evidence="4">The sequence shown here is derived from an EMBL/GenBank/DDBJ whole genome shotgun (WGS) entry which is preliminary data.</text>
</comment>
<evidence type="ECO:0000313" key="5">
    <source>
        <dbReference type="Proteomes" id="UP000295416"/>
    </source>
</evidence>
<dbReference type="GO" id="GO:0030420">
    <property type="term" value="P:establishment of competence for transformation"/>
    <property type="evidence" value="ECO:0007669"/>
    <property type="project" value="UniProtKB-KW"/>
</dbReference>
<gene>
    <name evidence="4" type="ORF">EV207_10334</name>
</gene>
<comment type="subcellular location">
    <subcellularLocation>
        <location evidence="1">Cell surface</location>
    </subcellularLocation>
</comment>
<dbReference type="AlphaFoldDB" id="A0A4R2P899"/>
<reference evidence="4 5" key="1">
    <citation type="submission" date="2019-03" db="EMBL/GenBank/DDBJ databases">
        <title>Genomic Encyclopedia of Type Strains, Phase IV (KMG-IV): sequencing the most valuable type-strain genomes for metagenomic binning, comparative biology and taxonomic classification.</title>
        <authorList>
            <person name="Goeker M."/>
        </authorList>
    </citation>
    <scope>NUCLEOTIDE SEQUENCE [LARGE SCALE GENOMIC DNA]</scope>
    <source>
        <strain evidence="4 5">DSM 19377</strain>
    </source>
</reference>
<accession>A0A4R2P899</accession>
<feature type="transmembrane region" description="Helical" evidence="3">
    <location>
        <begin position="12"/>
        <end position="31"/>
    </location>
</feature>
<evidence type="ECO:0000313" key="4">
    <source>
        <dbReference type="EMBL" id="TCP31153.1"/>
    </source>
</evidence>
<keyword evidence="3" id="KW-0472">Membrane</keyword>
<evidence type="ECO:0000256" key="2">
    <source>
        <dbReference type="ARBA" id="ARBA00023287"/>
    </source>
</evidence>
<dbReference type="InterPro" id="IPR016785">
    <property type="entry name" value="ComGD"/>
</dbReference>
<dbReference type="NCBIfam" id="TIGR02532">
    <property type="entry name" value="IV_pilin_GFxxxE"/>
    <property type="match status" value="1"/>
</dbReference>
<dbReference type="PIRSF" id="PIRSF021292">
    <property type="entry name" value="Competence_ComGD"/>
    <property type="match status" value="1"/>
</dbReference>
<dbReference type="RefSeq" id="WP_132743662.1">
    <property type="nucleotide sequence ID" value="NZ_SLXK01000003.1"/>
</dbReference>
<name>A0A4R2P899_9BACL</name>
<dbReference type="Pfam" id="PF07963">
    <property type="entry name" value="N_methyl"/>
    <property type="match status" value="1"/>
</dbReference>
<dbReference type="InterPro" id="IPR012902">
    <property type="entry name" value="N_methyl_site"/>
</dbReference>